<protein>
    <recommendedName>
        <fullName evidence="3">MULE transposase domain-containing protein</fullName>
    </recommendedName>
</protein>
<accession>A0A6J8EJC5</accession>
<dbReference type="Proteomes" id="UP000507470">
    <property type="component" value="Unassembled WGS sequence"/>
</dbReference>
<dbReference type="AlphaFoldDB" id="A0A6J8EJC5"/>
<keyword evidence="2" id="KW-1185">Reference proteome</keyword>
<reference evidence="1 2" key="1">
    <citation type="submission" date="2020-06" db="EMBL/GenBank/DDBJ databases">
        <authorList>
            <person name="Li R."/>
            <person name="Bekaert M."/>
        </authorList>
    </citation>
    <scope>NUCLEOTIDE SEQUENCE [LARGE SCALE GENOMIC DNA]</scope>
    <source>
        <strain evidence="2">wild</strain>
    </source>
</reference>
<name>A0A6J8EJC5_MYTCO</name>
<sequence>MVDGAMYPLVYSFLPAKSQPVYTMFLTLIKDVCHQYQHQLQLQPTNIFLDYEVAIRNAAYSVFPGINAKGCFPLHPKHVEKSTKTDLQVPYKEDNHIHQIVRRAAVLPLIPTAEVEDVWLNALTNIDQVDTNNNYTSFTDYVTTYWVEQNRHLWNHYKTQGPRTTTYLDGWHSKLKKLVHYPHPNNFKLIKLLKHEEAFNDLTMIQYTAGGKRVAQKRKYVEINNGLEDLKVRHRNQEITTLQFGDAASHLHVE</sequence>
<evidence type="ECO:0000313" key="1">
    <source>
        <dbReference type="EMBL" id="CAC5420063.1"/>
    </source>
</evidence>
<dbReference type="OrthoDB" id="6123510at2759"/>
<gene>
    <name evidence="1" type="ORF">MCOR_52330</name>
</gene>
<organism evidence="1 2">
    <name type="scientific">Mytilus coruscus</name>
    <name type="common">Sea mussel</name>
    <dbReference type="NCBI Taxonomy" id="42192"/>
    <lineage>
        <taxon>Eukaryota</taxon>
        <taxon>Metazoa</taxon>
        <taxon>Spiralia</taxon>
        <taxon>Lophotrochozoa</taxon>
        <taxon>Mollusca</taxon>
        <taxon>Bivalvia</taxon>
        <taxon>Autobranchia</taxon>
        <taxon>Pteriomorphia</taxon>
        <taxon>Mytilida</taxon>
        <taxon>Mytiloidea</taxon>
        <taxon>Mytilidae</taxon>
        <taxon>Mytilinae</taxon>
        <taxon>Mytilus</taxon>
    </lineage>
</organism>
<evidence type="ECO:0008006" key="3">
    <source>
        <dbReference type="Google" id="ProtNLM"/>
    </source>
</evidence>
<dbReference type="EMBL" id="CACVKT020009075">
    <property type="protein sequence ID" value="CAC5420063.1"/>
    <property type="molecule type" value="Genomic_DNA"/>
</dbReference>
<proteinExistence type="predicted"/>
<evidence type="ECO:0000313" key="2">
    <source>
        <dbReference type="Proteomes" id="UP000507470"/>
    </source>
</evidence>